<dbReference type="EMBL" id="WOFE01000004">
    <property type="protein sequence ID" value="MBM5571913.1"/>
    <property type="molecule type" value="Genomic_DNA"/>
</dbReference>
<dbReference type="RefSeq" id="WP_203571248.1">
    <property type="nucleotide sequence ID" value="NZ_WOFE01000004.1"/>
</dbReference>
<sequence length="105" mass="11720">MPKVIHLHRLTPNKPVIGEPCNGCGACCAVEPCPMGILISRKRHGRCDALLWDDAQTRYVCGMATQPKAYLAVNWTWLNRRLSRWAKRWIAAGVGCDSHCSTDIT</sequence>
<feature type="domain" description="4Fe-4S ferredoxin-type" evidence="1">
    <location>
        <begin position="13"/>
        <end position="43"/>
    </location>
</feature>
<dbReference type="InterPro" id="IPR017896">
    <property type="entry name" value="4Fe4S_Fe-S-bd"/>
</dbReference>
<organism evidence="2 3">
    <name type="scientific">Deefgea chitinilytica</name>
    <dbReference type="NCBI Taxonomy" id="570276"/>
    <lineage>
        <taxon>Bacteria</taxon>
        <taxon>Pseudomonadati</taxon>
        <taxon>Pseudomonadota</taxon>
        <taxon>Betaproteobacteria</taxon>
        <taxon>Neisseriales</taxon>
        <taxon>Chitinibacteraceae</taxon>
        <taxon>Deefgea</taxon>
    </lineage>
</organism>
<name>A0ABS2CEN0_9NEIS</name>
<reference evidence="2 3" key="1">
    <citation type="submission" date="2019-11" db="EMBL/GenBank/DDBJ databases">
        <title>Novel Deefgea species.</title>
        <authorList>
            <person name="Han J.-H."/>
        </authorList>
    </citation>
    <scope>NUCLEOTIDE SEQUENCE [LARGE SCALE GENOMIC DNA]</scope>
    <source>
        <strain evidence="2 3">LMG 24817</strain>
    </source>
</reference>
<gene>
    <name evidence="2" type="ORF">GM173_10030</name>
</gene>
<comment type="caution">
    <text evidence="2">The sequence shown here is derived from an EMBL/GenBank/DDBJ whole genome shotgun (WGS) entry which is preliminary data.</text>
</comment>
<dbReference type="PROSITE" id="PS51379">
    <property type="entry name" value="4FE4S_FER_2"/>
    <property type="match status" value="1"/>
</dbReference>
<keyword evidence="3" id="KW-1185">Reference proteome</keyword>
<accession>A0ABS2CEN0</accession>
<protein>
    <recommendedName>
        <fullName evidence="1">4Fe-4S ferredoxin-type domain-containing protein</fullName>
    </recommendedName>
</protein>
<evidence type="ECO:0000259" key="1">
    <source>
        <dbReference type="PROSITE" id="PS51379"/>
    </source>
</evidence>
<evidence type="ECO:0000313" key="3">
    <source>
        <dbReference type="Proteomes" id="UP001195660"/>
    </source>
</evidence>
<evidence type="ECO:0000313" key="2">
    <source>
        <dbReference type="EMBL" id="MBM5571913.1"/>
    </source>
</evidence>
<proteinExistence type="predicted"/>
<dbReference type="Proteomes" id="UP001195660">
    <property type="component" value="Unassembled WGS sequence"/>
</dbReference>